<dbReference type="InParanoid" id="A0A6J0YEU2"/>
<feature type="transmembrane region" description="Helical" evidence="10">
    <location>
        <begin position="33"/>
        <end position="55"/>
    </location>
</feature>
<dbReference type="CDD" id="cd15413">
    <property type="entry name" value="7tmA_OR8K-like"/>
    <property type="match status" value="1"/>
</dbReference>
<feature type="domain" description="G-protein coupled receptors family 1 profile" evidence="11">
    <location>
        <begin position="47"/>
        <end position="296"/>
    </location>
</feature>
<evidence type="ECO:0000256" key="10">
    <source>
        <dbReference type="RuleBase" id="RU363047"/>
    </source>
</evidence>
<sequence length="356" mass="40948">MDPMEKHNHTAKHKVTEFVLTGLTDSPELQAPLFGIFLVIYLVTVTGNLGMIILTHLDSKLHTPMYFFLRHLSITDLGYSTVIGPKMMVNFLVHKNTISYNWCATQLAFFEIFIITELFILSAMAYDRYVAICKPLLYVVIMAQKVCWGLVLPPYLYSIFVSLFLTIKSFKLSFCGSNVITYFYCDSVPLISLLCSDTHELELIILIFSGCNLLCSLLMVLVSYMFILLAILRMNSIRGRYKAFSTCSSHLTVVVMFYGTLLFMYLQPKSSHAFAVDKMASVFYTLVIPMLNPLIYGLRNKEVKDALRRTFTNRCKIFSLAFHMMCSAYKLKRMIIRSLVVLLPQHWSSQLFRVRF</sequence>
<evidence type="ECO:0000256" key="2">
    <source>
        <dbReference type="ARBA" id="ARBA00004141"/>
    </source>
</evidence>
<evidence type="ECO:0000256" key="1">
    <source>
        <dbReference type="ARBA" id="ARBA00003929"/>
    </source>
</evidence>
<feature type="transmembrane region" description="Helical" evidence="10">
    <location>
        <begin position="67"/>
        <end position="87"/>
    </location>
</feature>
<proteinExistence type="inferred from homology"/>
<dbReference type="GO" id="GO:0004930">
    <property type="term" value="F:G protein-coupled receptor activity"/>
    <property type="evidence" value="ECO:0007669"/>
    <property type="project" value="UniProtKB-KW"/>
</dbReference>
<keyword evidence="4 10" id="KW-1133">Transmembrane helix</keyword>
<reference evidence="12" key="1">
    <citation type="journal article" date="2022" name="J. Hered.">
        <title>A De Novo Chromosome-Level Genome Assembly of the White-Tailed Deer, Odocoileus Virginianus.</title>
        <authorList>
            <person name="London E.W."/>
            <person name="Roca A.L."/>
            <person name="Novakofski J.E."/>
            <person name="Mateus-Pinilla N.E."/>
        </authorList>
    </citation>
    <scope>NUCLEOTIDE SEQUENCE [LARGE SCALE GENOMIC DNA]</scope>
</reference>
<feature type="transmembrane region" description="Helical" evidence="10">
    <location>
        <begin position="203"/>
        <end position="231"/>
    </location>
</feature>
<keyword evidence="12" id="KW-1185">Reference proteome</keyword>
<keyword evidence="10" id="KW-0552">Olfaction</keyword>
<keyword evidence="10" id="KW-1003">Cell membrane</keyword>
<evidence type="ECO:0000313" key="13">
    <source>
        <dbReference type="RefSeq" id="XP_020760169.2"/>
    </source>
</evidence>
<evidence type="ECO:0000256" key="9">
    <source>
        <dbReference type="RuleBase" id="RU000688"/>
    </source>
</evidence>
<accession>A0A6J0YEU2</accession>
<dbReference type="GO" id="GO:0004984">
    <property type="term" value="F:olfactory receptor activity"/>
    <property type="evidence" value="ECO:0007669"/>
    <property type="project" value="InterPro"/>
</dbReference>
<name>A0A6J0YEU2_ODOVR</name>
<dbReference type="InterPro" id="IPR000276">
    <property type="entry name" value="GPCR_Rhodpsn"/>
</dbReference>
<dbReference type="GeneID" id="110144568"/>
<reference evidence="13" key="2">
    <citation type="submission" date="2025-08" db="UniProtKB">
        <authorList>
            <consortium name="RefSeq"/>
        </authorList>
    </citation>
    <scope>IDENTIFICATION</scope>
    <source>
        <tissue evidence="13">Tongue muscle</tissue>
    </source>
</reference>
<organism evidence="12 13">
    <name type="scientific">Odocoileus virginianus</name>
    <name type="common">White-tailed deer</name>
    <dbReference type="NCBI Taxonomy" id="9874"/>
    <lineage>
        <taxon>Eukaryota</taxon>
        <taxon>Metazoa</taxon>
        <taxon>Chordata</taxon>
        <taxon>Craniata</taxon>
        <taxon>Vertebrata</taxon>
        <taxon>Euteleostomi</taxon>
        <taxon>Mammalia</taxon>
        <taxon>Eutheria</taxon>
        <taxon>Laurasiatheria</taxon>
        <taxon>Artiodactyla</taxon>
        <taxon>Ruminantia</taxon>
        <taxon>Pecora</taxon>
        <taxon>Cervidae</taxon>
        <taxon>Odocoileinae</taxon>
        <taxon>Odocoileus</taxon>
    </lineage>
</organism>
<evidence type="ECO:0000256" key="4">
    <source>
        <dbReference type="ARBA" id="ARBA00022989"/>
    </source>
</evidence>
<dbReference type="KEGG" id="ovr:110144568"/>
<feature type="transmembrane region" description="Helical" evidence="10">
    <location>
        <begin position="146"/>
        <end position="167"/>
    </location>
</feature>
<evidence type="ECO:0000256" key="6">
    <source>
        <dbReference type="ARBA" id="ARBA00023136"/>
    </source>
</evidence>
<evidence type="ECO:0000256" key="8">
    <source>
        <dbReference type="ARBA" id="ARBA00023224"/>
    </source>
</evidence>
<feature type="transmembrane region" description="Helical" evidence="10">
    <location>
        <begin position="243"/>
        <end position="267"/>
    </location>
</feature>
<dbReference type="PANTHER" id="PTHR48018">
    <property type="entry name" value="OLFACTORY RECEPTOR"/>
    <property type="match status" value="1"/>
</dbReference>
<keyword evidence="3 9" id="KW-0812">Transmembrane</keyword>
<dbReference type="PRINTS" id="PR00237">
    <property type="entry name" value="GPCRRHODOPSN"/>
</dbReference>
<feature type="transmembrane region" description="Helical" evidence="10">
    <location>
        <begin position="279"/>
        <end position="298"/>
    </location>
</feature>
<evidence type="ECO:0000259" key="11">
    <source>
        <dbReference type="PROSITE" id="PS50262"/>
    </source>
</evidence>
<protein>
    <recommendedName>
        <fullName evidence="10">Olfactory receptor</fullName>
    </recommendedName>
</protein>
<evidence type="ECO:0000256" key="5">
    <source>
        <dbReference type="ARBA" id="ARBA00023040"/>
    </source>
</evidence>
<keyword evidence="8 9" id="KW-0807">Transducer</keyword>
<dbReference type="Gene3D" id="1.20.1070.10">
    <property type="entry name" value="Rhodopsin 7-helix transmembrane proteins"/>
    <property type="match status" value="1"/>
</dbReference>
<keyword evidence="6 10" id="KW-0472">Membrane</keyword>
<dbReference type="GO" id="GO:0005886">
    <property type="term" value="C:plasma membrane"/>
    <property type="evidence" value="ECO:0007669"/>
    <property type="project" value="UniProtKB-SubCell"/>
</dbReference>
<evidence type="ECO:0000256" key="7">
    <source>
        <dbReference type="ARBA" id="ARBA00023170"/>
    </source>
</evidence>
<evidence type="ECO:0000313" key="12">
    <source>
        <dbReference type="Proteomes" id="UP001652640"/>
    </source>
</evidence>
<dbReference type="Pfam" id="PF13853">
    <property type="entry name" value="7tm_4"/>
    <property type="match status" value="1"/>
</dbReference>
<comment type="similarity">
    <text evidence="9">Belongs to the G-protein coupled receptor 1 family.</text>
</comment>
<gene>
    <name evidence="13" type="primary">LOC110144568</name>
</gene>
<dbReference type="RefSeq" id="XP_020760169.2">
    <property type="nucleotide sequence ID" value="XM_020904510.2"/>
</dbReference>
<comment type="subcellular location">
    <subcellularLocation>
        <location evidence="10">Cell membrane</location>
        <topology evidence="10">Multi-pass membrane protein</topology>
    </subcellularLocation>
    <subcellularLocation>
        <location evidence="2">Membrane</location>
        <topology evidence="2">Multi-pass membrane protein</topology>
    </subcellularLocation>
</comment>
<dbReference type="OrthoDB" id="9011197at2759"/>
<dbReference type="PROSITE" id="PS00237">
    <property type="entry name" value="G_PROTEIN_RECEP_F1_1"/>
    <property type="match status" value="1"/>
</dbReference>
<keyword evidence="5 9" id="KW-0297">G-protein coupled receptor</keyword>
<dbReference type="AlphaFoldDB" id="A0A6J0YEU2"/>
<evidence type="ECO:0000256" key="3">
    <source>
        <dbReference type="ARBA" id="ARBA00022692"/>
    </source>
</evidence>
<dbReference type="Proteomes" id="UP001652640">
    <property type="component" value="Chromosome 10"/>
</dbReference>
<dbReference type="InterPro" id="IPR000725">
    <property type="entry name" value="Olfact_rcpt"/>
</dbReference>
<dbReference type="SUPFAM" id="SSF81321">
    <property type="entry name" value="Family A G protein-coupled receptor-like"/>
    <property type="match status" value="1"/>
</dbReference>
<dbReference type="InterPro" id="IPR017452">
    <property type="entry name" value="GPCR_Rhodpsn_7TM"/>
</dbReference>
<feature type="transmembrane region" description="Helical" evidence="10">
    <location>
        <begin position="107"/>
        <end position="126"/>
    </location>
</feature>
<dbReference type="PROSITE" id="PS50262">
    <property type="entry name" value="G_PROTEIN_RECEP_F1_2"/>
    <property type="match status" value="1"/>
</dbReference>
<comment type="function">
    <text evidence="1">Putative odorant or sperm cell receptor.</text>
</comment>
<keyword evidence="10" id="KW-0716">Sensory transduction</keyword>
<keyword evidence="7 9" id="KW-0675">Receptor</keyword>
<dbReference type="PRINTS" id="PR00245">
    <property type="entry name" value="OLFACTORYR"/>
</dbReference>